<dbReference type="Proteomes" id="UP000317544">
    <property type="component" value="Chromosome"/>
</dbReference>
<dbReference type="RefSeq" id="WP_158344655.1">
    <property type="nucleotide sequence ID" value="NZ_AP019379.1"/>
</dbReference>
<name>A0A455T9Z5_9GAMM</name>
<dbReference type="PANTHER" id="PTHR43418:SF7">
    <property type="entry name" value="CARBAMOYL-PHOSPHATE SYNTHASE SMALL CHAIN"/>
    <property type="match status" value="1"/>
</dbReference>
<comment type="pathway">
    <text evidence="2 11">Amino-acid biosynthesis; L-arginine biosynthesis; carbamoyl phosphate from bicarbonate: step 1/1.</text>
</comment>
<evidence type="ECO:0000256" key="5">
    <source>
        <dbReference type="ARBA" id="ARBA00022741"/>
    </source>
</evidence>
<dbReference type="EMBL" id="AP019379">
    <property type="protein sequence ID" value="BBI01130.1"/>
    <property type="molecule type" value="Genomic_DNA"/>
</dbReference>
<feature type="binding site" evidence="11">
    <location>
        <position position="243"/>
    </location>
    <ligand>
        <name>L-glutamine</name>
        <dbReference type="ChEBI" id="CHEBI:58359"/>
    </ligand>
</feature>
<comment type="subunit">
    <text evidence="11">Composed of two chains; the small (or glutamine) chain promotes the hydrolysis of glutamine to ammonia, which is used by the large (or ammonia) chain to synthesize carbamoyl phosphate. Tetramer of heterodimers (alpha,beta)4.</text>
</comment>
<dbReference type="InterPro" id="IPR035686">
    <property type="entry name" value="CPSase_GATase1"/>
</dbReference>
<feature type="binding site" evidence="11">
    <location>
        <position position="316"/>
    </location>
    <ligand>
        <name>L-glutamine</name>
        <dbReference type="ChEBI" id="CHEBI:58359"/>
    </ligand>
</feature>
<dbReference type="InterPro" id="IPR006274">
    <property type="entry name" value="CarbamoylP_synth_ssu"/>
</dbReference>
<feature type="region of interest" description="CPSase" evidence="11">
    <location>
        <begin position="1"/>
        <end position="194"/>
    </location>
</feature>
<evidence type="ECO:0000256" key="9">
    <source>
        <dbReference type="ARBA" id="ARBA00048816"/>
    </source>
</evidence>
<dbReference type="PANTHER" id="PTHR43418">
    <property type="entry name" value="MULTIFUNCTIONAL TRYPTOPHAN BIOSYNTHESIS PROTEIN-RELATED"/>
    <property type="match status" value="1"/>
</dbReference>
<dbReference type="SUPFAM" id="SSF52021">
    <property type="entry name" value="Carbamoyl phosphate synthetase, small subunit N-terminal domain"/>
    <property type="match status" value="1"/>
</dbReference>
<evidence type="ECO:0000313" key="14">
    <source>
        <dbReference type="Proteomes" id="UP000317544"/>
    </source>
</evidence>
<evidence type="ECO:0000256" key="1">
    <source>
        <dbReference type="ARBA" id="ARBA00004812"/>
    </source>
</evidence>
<feature type="binding site" evidence="11">
    <location>
        <position position="272"/>
    </location>
    <ligand>
        <name>L-glutamine</name>
        <dbReference type="ChEBI" id="CHEBI:58359"/>
    </ligand>
</feature>
<keyword evidence="4 11" id="KW-0436">Ligase</keyword>
<dbReference type="NCBIfam" id="TIGR01368">
    <property type="entry name" value="CPSaseIIsmall"/>
    <property type="match status" value="1"/>
</dbReference>
<evidence type="ECO:0000256" key="6">
    <source>
        <dbReference type="ARBA" id="ARBA00022840"/>
    </source>
</evidence>
<evidence type="ECO:0000256" key="4">
    <source>
        <dbReference type="ARBA" id="ARBA00022598"/>
    </source>
</evidence>
<dbReference type="PRINTS" id="PR00096">
    <property type="entry name" value="GATASE"/>
</dbReference>
<dbReference type="FunFam" id="3.50.30.20:FF:000001">
    <property type="entry name" value="Carbamoyl-phosphate synthase small chain"/>
    <property type="match status" value="1"/>
</dbReference>
<evidence type="ECO:0000256" key="3">
    <source>
        <dbReference type="ARBA" id="ARBA00007800"/>
    </source>
</evidence>
<feature type="active site" evidence="11">
    <location>
        <position position="357"/>
    </location>
</feature>
<keyword evidence="6 11" id="KW-0067">ATP-binding</keyword>
<evidence type="ECO:0000259" key="12">
    <source>
        <dbReference type="SMART" id="SM01097"/>
    </source>
</evidence>
<dbReference type="HAMAP" id="MF_01209">
    <property type="entry name" value="CPSase_S_chain"/>
    <property type="match status" value="1"/>
</dbReference>
<feature type="binding site" evidence="11">
    <location>
        <position position="245"/>
    </location>
    <ligand>
        <name>L-glutamine</name>
        <dbReference type="ChEBI" id="CHEBI:58359"/>
    </ligand>
</feature>
<keyword evidence="7 11" id="KW-0315">Glutamine amidotransferase</keyword>
<dbReference type="GO" id="GO:0004088">
    <property type="term" value="F:carbamoyl-phosphate synthase (glutamine-hydrolyzing) activity"/>
    <property type="evidence" value="ECO:0007669"/>
    <property type="project" value="UniProtKB-UniRule"/>
</dbReference>
<dbReference type="UniPathway" id="UPA00068">
    <property type="reaction ID" value="UER00171"/>
</dbReference>
<comment type="function">
    <text evidence="11">Small subunit of the glutamine-dependent carbamoyl phosphate synthetase (CPSase). CPSase catalyzes the formation of carbamoyl phosphate from the ammonia moiety of glutamine, carbonate, and phosphate donated by ATP, constituting the first step of 2 biosynthetic pathways, one leading to arginine and/or urea and the other to pyrimidine nucleotides. The small subunit (glutamine amidotransferase) binds and cleaves glutamine to supply the large subunit with the substrate ammonia.</text>
</comment>
<keyword evidence="8 11" id="KW-0665">Pyrimidine biosynthesis</keyword>
<keyword evidence="14" id="KW-1185">Reference proteome</keyword>
<dbReference type="GO" id="GO:0006207">
    <property type="term" value="P:'de novo' pyrimidine nucleobase biosynthetic process"/>
    <property type="evidence" value="ECO:0007669"/>
    <property type="project" value="InterPro"/>
</dbReference>
<accession>A0A455T9Z5</accession>
<sequence length="383" mass="43023">MRNLATLVLENGIIFHGESLGIEGSVVGEIVFNTAMTGYQEIITDPSYLNQIVILTHPHIGNTGTNLIDMESDKIYIKGLIIKNVSETSDHFNNQKNFIDYLKDNNVITITEIDTRKLTRMLRKLGSLKGCLYTSNKENYYTAYKKAFNFDGSQGFDLVKEVSTKFIYQHIKHDFPKKIFNTSNIFQLKDSSKIHIVVYDFGVKRNILKLLISYGCNLTIVPADTRAKCVLKLLPDGIFLSNGPGDPKPCVYAINAIKIFLEKNIPMFGVCLGHQLLALANGARIIKMKCGHHGSNHPVKNVLTNKVIITSQNHGFTVDLKTLPKNIQITHKSLFDGTLQGLSLKNKFAFSFQGHPESSPGPHDSRLLFNKFINMCIQFKQNN</sequence>
<dbReference type="PRINTS" id="PR00099">
    <property type="entry name" value="CPSGATASE"/>
</dbReference>
<comment type="similarity">
    <text evidence="3 11">Belongs to the CarA family.</text>
</comment>
<dbReference type="Pfam" id="PF00117">
    <property type="entry name" value="GATase"/>
    <property type="match status" value="1"/>
</dbReference>
<evidence type="ECO:0000256" key="7">
    <source>
        <dbReference type="ARBA" id="ARBA00022962"/>
    </source>
</evidence>
<evidence type="ECO:0000256" key="11">
    <source>
        <dbReference type="HAMAP-Rule" id="MF_01209"/>
    </source>
</evidence>
<reference evidence="13 14" key="1">
    <citation type="journal article" date="2019" name="Proc. Natl. Acad. Sci. U.S.A.">
        <title>Exaggeration and cooption of innate immunity for social defense.</title>
        <authorList>
            <person name="Kutsukake M."/>
            <person name="Moriyama M."/>
            <person name="Shigenobu S."/>
            <person name="Meng X.-Y."/>
            <person name="Nikoh N."/>
            <person name="Noda C."/>
            <person name="Kobayashi S."/>
            <person name="Fukatsu T."/>
        </authorList>
    </citation>
    <scope>NUCLEOTIDE SEQUENCE [LARGE SCALE GENOMIC DNA]</scope>
    <source>
        <strain evidence="13 14">Nmo</strain>
    </source>
</reference>
<evidence type="ECO:0000256" key="10">
    <source>
        <dbReference type="ARBA" id="ARBA00049285"/>
    </source>
</evidence>
<proteinExistence type="inferred from homology"/>
<comment type="catalytic activity">
    <reaction evidence="10 11">
        <text>L-glutamine + H2O = L-glutamate + NH4(+)</text>
        <dbReference type="Rhea" id="RHEA:15889"/>
        <dbReference type="ChEBI" id="CHEBI:15377"/>
        <dbReference type="ChEBI" id="CHEBI:28938"/>
        <dbReference type="ChEBI" id="CHEBI:29985"/>
        <dbReference type="ChEBI" id="CHEBI:58359"/>
    </reaction>
</comment>
<dbReference type="InterPro" id="IPR002474">
    <property type="entry name" value="CarbamoylP_synth_ssu_N"/>
</dbReference>
<evidence type="ECO:0000256" key="2">
    <source>
        <dbReference type="ARBA" id="ARBA00005077"/>
    </source>
</evidence>
<dbReference type="OrthoDB" id="9804328at2"/>
<dbReference type="PRINTS" id="PR00097">
    <property type="entry name" value="ANTSNTHASEII"/>
</dbReference>
<dbReference type="CDD" id="cd01744">
    <property type="entry name" value="GATase1_CPSase"/>
    <property type="match status" value="1"/>
</dbReference>
<evidence type="ECO:0000256" key="8">
    <source>
        <dbReference type="ARBA" id="ARBA00022975"/>
    </source>
</evidence>
<dbReference type="InterPro" id="IPR017926">
    <property type="entry name" value="GATASE"/>
</dbReference>
<dbReference type="GO" id="GO:0005524">
    <property type="term" value="F:ATP binding"/>
    <property type="evidence" value="ECO:0007669"/>
    <property type="project" value="UniProtKB-UniRule"/>
</dbReference>
<dbReference type="InterPro" id="IPR036480">
    <property type="entry name" value="CarbP_synth_ssu_N_sf"/>
</dbReference>
<feature type="binding site" evidence="11">
    <location>
        <position position="313"/>
    </location>
    <ligand>
        <name>L-glutamine</name>
        <dbReference type="ChEBI" id="CHEBI:58359"/>
    </ligand>
</feature>
<dbReference type="SMART" id="SM01097">
    <property type="entry name" value="CPSase_sm_chain"/>
    <property type="match status" value="1"/>
</dbReference>
<protein>
    <recommendedName>
        <fullName evidence="11">Carbamoyl phosphate synthase small chain</fullName>
        <ecNumber evidence="11">6.3.5.5</ecNumber>
    </recommendedName>
    <alternativeName>
        <fullName evidence="11">Carbamoyl phosphate synthetase glutamine chain</fullName>
    </alternativeName>
</protein>
<feature type="binding site" evidence="11">
    <location>
        <position position="275"/>
    </location>
    <ligand>
        <name>L-glutamine</name>
        <dbReference type="ChEBI" id="CHEBI:58359"/>
    </ligand>
</feature>
<keyword evidence="5 11" id="KW-0547">Nucleotide-binding</keyword>
<dbReference type="InterPro" id="IPR050472">
    <property type="entry name" value="Anth_synth/Amidotransfase"/>
</dbReference>
<comment type="pathway">
    <text evidence="1 11">Pyrimidine metabolism; UMP biosynthesis via de novo pathway; (S)-dihydroorotate from bicarbonate: step 1/3.</text>
</comment>
<dbReference type="SUPFAM" id="SSF52317">
    <property type="entry name" value="Class I glutamine amidotransferase-like"/>
    <property type="match status" value="1"/>
</dbReference>
<keyword evidence="11" id="KW-0055">Arginine biosynthesis</keyword>
<feature type="domain" description="Carbamoyl-phosphate synthase small subunit N-terminal" evidence="12">
    <location>
        <begin position="3"/>
        <end position="133"/>
    </location>
</feature>
<dbReference type="GO" id="GO:0006526">
    <property type="term" value="P:L-arginine biosynthetic process"/>
    <property type="evidence" value="ECO:0007669"/>
    <property type="project" value="UniProtKB-UniRule"/>
</dbReference>
<evidence type="ECO:0000313" key="13">
    <source>
        <dbReference type="EMBL" id="BBI01130.1"/>
    </source>
</evidence>
<dbReference type="EC" id="6.3.5.5" evidence="11"/>
<dbReference type="NCBIfam" id="NF009475">
    <property type="entry name" value="PRK12838.1"/>
    <property type="match status" value="1"/>
</dbReference>
<dbReference type="UniPathway" id="UPA00070">
    <property type="reaction ID" value="UER00115"/>
</dbReference>
<gene>
    <name evidence="11 13" type="primary">carA</name>
    <name evidence="13" type="ORF">BUCNMO_115</name>
</gene>
<dbReference type="PROSITE" id="PS51273">
    <property type="entry name" value="GATASE_TYPE_1"/>
    <property type="match status" value="1"/>
</dbReference>
<feature type="active site" description="Nucleophile" evidence="11">
    <location>
        <position position="271"/>
    </location>
</feature>
<dbReference type="Gene3D" id="3.40.50.880">
    <property type="match status" value="1"/>
</dbReference>
<feature type="active site" evidence="11">
    <location>
        <position position="355"/>
    </location>
</feature>
<dbReference type="AlphaFoldDB" id="A0A455T9Z5"/>
<feature type="binding site" evidence="11">
    <location>
        <position position="315"/>
    </location>
    <ligand>
        <name>L-glutamine</name>
        <dbReference type="ChEBI" id="CHEBI:58359"/>
    </ligand>
</feature>
<dbReference type="GO" id="GO:0006541">
    <property type="term" value="P:glutamine metabolic process"/>
    <property type="evidence" value="ECO:0007669"/>
    <property type="project" value="InterPro"/>
</dbReference>
<dbReference type="InterPro" id="IPR029062">
    <property type="entry name" value="Class_I_gatase-like"/>
</dbReference>
<keyword evidence="11" id="KW-0028">Amino-acid biosynthesis</keyword>
<dbReference type="Gene3D" id="3.50.30.20">
    <property type="entry name" value="Carbamoyl-phosphate synthase small subunit, N-terminal domain"/>
    <property type="match status" value="1"/>
</dbReference>
<dbReference type="GO" id="GO:0044205">
    <property type="term" value="P:'de novo' UMP biosynthetic process"/>
    <property type="evidence" value="ECO:0007669"/>
    <property type="project" value="UniProtKB-UniRule"/>
</dbReference>
<organism evidence="13 14">
    <name type="scientific">Buchnera aphidicola</name>
    <name type="common">Nipponaphis monzeni</name>
    <dbReference type="NCBI Taxonomy" id="2495405"/>
    <lineage>
        <taxon>Bacteria</taxon>
        <taxon>Pseudomonadati</taxon>
        <taxon>Pseudomonadota</taxon>
        <taxon>Gammaproteobacteria</taxon>
        <taxon>Enterobacterales</taxon>
        <taxon>Erwiniaceae</taxon>
        <taxon>Buchnera</taxon>
    </lineage>
</organism>
<dbReference type="Pfam" id="PF00988">
    <property type="entry name" value="CPSase_sm_chain"/>
    <property type="match status" value="1"/>
</dbReference>
<feature type="binding site" evidence="11">
    <location>
        <position position="47"/>
    </location>
    <ligand>
        <name>L-glutamine</name>
        <dbReference type="ChEBI" id="CHEBI:58359"/>
    </ligand>
</feature>
<dbReference type="GO" id="GO:0004359">
    <property type="term" value="F:glutaminase activity"/>
    <property type="evidence" value="ECO:0007669"/>
    <property type="project" value="RHEA"/>
</dbReference>
<comment type="catalytic activity">
    <reaction evidence="9 11">
        <text>hydrogencarbonate + L-glutamine + 2 ATP + H2O = carbamoyl phosphate + L-glutamate + 2 ADP + phosphate + 2 H(+)</text>
        <dbReference type="Rhea" id="RHEA:18633"/>
        <dbReference type="ChEBI" id="CHEBI:15377"/>
        <dbReference type="ChEBI" id="CHEBI:15378"/>
        <dbReference type="ChEBI" id="CHEBI:17544"/>
        <dbReference type="ChEBI" id="CHEBI:29985"/>
        <dbReference type="ChEBI" id="CHEBI:30616"/>
        <dbReference type="ChEBI" id="CHEBI:43474"/>
        <dbReference type="ChEBI" id="CHEBI:58228"/>
        <dbReference type="ChEBI" id="CHEBI:58359"/>
        <dbReference type="ChEBI" id="CHEBI:456216"/>
        <dbReference type="EC" id="6.3.5.5"/>
    </reaction>
</comment>